<evidence type="ECO:0000313" key="9">
    <source>
        <dbReference type="Proteomes" id="UP000799750"/>
    </source>
</evidence>
<evidence type="ECO:0000256" key="2">
    <source>
        <dbReference type="ARBA" id="ARBA00010617"/>
    </source>
</evidence>
<protein>
    <submittedName>
        <fullName evidence="8">Cytochrome P450</fullName>
    </submittedName>
</protein>
<dbReference type="OrthoDB" id="6692864at2759"/>
<dbReference type="GO" id="GO:0005506">
    <property type="term" value="F:iron ion binding"/>
    <property type="evidence" value="ECO:0007669"/>
    <property type="project" value="InterPro"/>
</dbReference>
<evidence type="ECO:0000256" key="4">
    <source>
        <dbReference type="ARBA" id="ARBA00023002"/>
    </source>
</evidence>
<dbReference type="Proteomes" id="UP000799750">
    <property type="component" value="Unassembled WGS sequence"/>
</dbReference>
<dbReference type="InterPro" id="IPR050121">
    <property type="entry name" value="Cytochrome_P450_monoxygenase"/>
</dbReference>
<evidence type="ECO:0000256" key="1">
    <source>
        <dbReference type="ARBA" id="ARBA00001971"/>
    </source>
</evidence>
<evidence type="ECO:0000256" key="6">
    <source>
        <dbReference type="ARBA" id="ARBA00023033"/>
    </source>
</evidence>
<dbReference type="EMBL" id="MU004199">
    <property type="protein sequence ID" value="KAF2489498.1"/>
    <property type="molecule type" value="Genomic_DNA"/>
</dbReference>
<comment type="similarity">
    <text evidence="2">Belongs to the cytochrome P450 family.</text>
</comment>
<keyword evidence="6" id="KW-0503">Monooxygenase</keyword>
<reference evidence="8" key="1">
    <citation type="journal article" date="2020" name="Stud. Mycol.">
        <title>101 Dothideomycetes genomes: a test case for predicting lifestyles and emergence of pathogens.</title>
        <authorList>
            <person name="Haridas S."/>
            <person name="Albert R."/>
            <person name="Binder M."/>
            <person name="Bloem J."/>
            <person name="Labutti K."/>
            <person name="Salamov A."/>
            <person name="Andreopoulos B."/>
            <person name="Baker S."/>
            <person name="Barry K."/>
            <person name="Bills G."/>
            <person name="Bluhm B."/>
            <person name="Cannon C."/>
            <person name="Castanera R."/>
            <person name="Culley D."/>
            <person name="Daum C."/>
            <person name="Ezra D."/>
            <person name="Gonzalez J."/>
            <person name="Henrissat B."/>
            <person name="Kuo A."/>
            <person name="Liang C."/>
            <person name="Lipzen A."/>
            <person name="Lutzoni F."/>
            <person name="Magnuson J."/>
            <person name="Mondo S."/>
            <person name="Nolan M."/>
            <person name="Ohm R."/>
            <person name="Pangilinan J."/>
            <person name="Park H.-J."/>
            <person name="Ramirez L."/>
            <person name="Alfaro M."/>
            <person name="Sun H."/>
            <person name="Tritt A."/>
            <person name="Yoshinaga Y."/>
            <person name="Zwiers L.-H."/>
            <person name="Turgeon B."/>
            <person name="Goodwin S."/>
            <person name="Spatafora J."/>
            <person name="Crous P."/>
            <person name="Grigoriev I."/>
        </authorList>
    </citation>
    <scope>NUCLEOTIDE SEQUENCE</scope>
    <source>
        <strain evidence="8">CBS 269.34</strain>
    </source>
</reference>
<evidence type="ECO:0000256" key="7">
    <source>
        <dbReference type="PIRSR" id="PIRSR602401-1"/>
    </source>
</evidence>
<evidence type="ECO:0000256" key="5">
    <source>
        <dbReference type="ARBA" id="ARBA00023004"/>
    </source>
</evidence>
<keyword evidence="9" id="KW-1185">Reference proteome</keyword>
<name>A0A6A6QAL8_9PEZI</name>
<comment type="cofactor">
    <cofactor evidence="1 7">
        <name>heme</name>
        <dbReference type="ChEBI" id="CHEBI:30413"/>
    </cofactor>
</comment>
<dbReference type="PANTHER" id="PTHR24305:SF187">
    <property type="entry name" value="P450, PUTATIVE (EUROFUNG)-RELATED"/>
    <property type="match status" value="1"/>
</dbReference>
<dbReference type="Gene3D" id="1.10.630.10">
    <property type="entry name" value="Cytochrome P450"/>
    <property type="match status" value="2"/>
</dbReference>
<feature type="binding site" description="axial binding residue" evidence="7">
    <location>
        <position position="393"/>
    </location>
    <ligand>
        <name>heme</name>
        <dbReference type="ChEBI" id="CHEBI:30413"/>
    </ligand>
    <ligandPart>
        <name>Fe</name>
        <dbReference type="ChEBI" id="CHEBI:18248"/>
    </ligandPart>
</feature>
<accession>A0A6A6QAL8</accession>
<dbReference type="GO" id="GO:0016705">
    <property type="term" value="F:oxidoreductase activity, acting on paired donors, with incorporation or reduction of molecular oxygen"/>
    <property type="evidence" value="ECO:0007669"/>
    <property type="project" value="InterPro"/>
</dbReference>
<dbReference type="SUPFAM" id="SSF48264">
    <property type="entry name" value="Cytochrome P450"/>
    <property type="match status" value="1"/>
</dbReference>
<gene>
    <name evidence="8" type="ORF">BU16DRAFT_622999</name>
</gene>
<dbReference type="PANTHER" id="PTHR24305">
    <property type="entry name" value="CYTOCHROME P450"/>
    <property type="match status" value="1"/>
</dbReference>
<dbReference type="InterPro" id="IPR001128">
    <property type="entry name" value="Cyt_P450"/>
</dbReference>
<dbReference type="InterPro" id="IPR036396">
    <property type="entry name" value="Cyt_P450_sf"/>
</dbReference>
<dbReference type="GO" id="GO:0004497">
    <property type="term" value="F:monooxygenase activity"/>
    <property type="evidence" value="ECO:0007669"/>
    <property type="project" value="UniProtKB-KW"/>
</dbReference>
<dbReference type="InterPro" id="IPR002401">
    <property type="entry name" value="Cyt_P450_E_grp-I"/>
</dbReference>
<dbReference type="PRINTS" id="PR00463">
    <property type="entry name" value="EP450I"/>
</dbReference>
<organism evidence="8 9">
    <name type="scientific">Lophium mytilinum</name>
    <dbReference type="NCBI Taxonomy" id="390894"/>
    <lineage>
        <taxon>Eukaryota</taxon>
        <taxon>Fungi</taxon>
        <taxon>Dikarya</taxon>
        <taxon>Ascomycota</taxon>
        <taxon>Pezizomycotina</taxon>
        <taxon>Dothideomycetes</taxon>
        <taxon>Pleosporomycetidae</taxon>
        <taxon>Mytilinidiales</taxon>
        <taxon>Mytilinidiaceae</taxon>
        <taxon>Lophium</taxon>
    </lineage>
</organism>
<dbReference type="Pfam" id="PF00067">
    <property type="entry name" value="p450"/>
    <property type="match status" value="1"/>
</dbReference>
<keyword evidence="7" id="KW-0349">Heme</keyword>
<evidence type="ECO:0000256" key="3">
    <source>
        <dbReference type="ARBA" id="ARBA00022723"/>
    </source>
</evidence>
<keyword evidence="3 7" id="KW-0479">Metal-binding</keyword>
<keyword evidence="4" id="KW-0560">Oxidoreductase</keyword>
<proteinExistence type="inferred from homology"/>
<dbReference type="GO" id="GO:0020037">
    <property type="term" value="F:heme binding"/>
    <property type="evidence" value="ECO:0007669"/>
    <property type="project" value="InterPro"/>
</dbReference>
<sequence length="450" mass="50693">MASPDIFSPAGPPQRCFLSAVFGIISHLGYFIHGEYHLQAPNIAQGFLATIAVLYASLLKFSESRIVIYRLFFPQLRHSPGPKLAAVSKLYHVSKLGKYDNFKLLDRWHRQYGDWVRIGPRELSILSPNALKAAIGRGSKCTKPPFYDITKPLISMQTSRDVSVHDKRRRIWENGFSSKGTSTPYLDYLSHSPNADPTLHSYEPRVARYATELLAYLEANAGVPINMSARFIYLSFDIVGELAFGRGCLGYEQGCRSDSTASTPKHLFYHLAKHPDMLAKLREELDPVTKDKPFEYRNITNLPYLNGLFNEVLRFHAPIPSGLQRLVLPEGITVDGKFIPGYTVIRTPTWSLMRSEKVFQRPLEFIPERWTDQPELVKVMDAYQPFSRGTDSCIGKGMALMSIKTTAALLATQMDVGLAPGEDGNDLLNHTEDIFTLSMGILDLVFERRT</sequence>
<evidence type="ECO:0000313" key="8">
    <source>
        <dbReference type="EMBL" id="KAF2489498.1"/>
    </source>
</evidence>
<dbReference type="AlphaFoldDB" id="A0A6A6QAL8"/>
<keyword evidence="5 7" id="KW-0408">Iron</keyword>